<feature type="transmembrane region" description="Helical" evidence="5">
    <location>
        <begin position="261"/>
        <end position="285"/>
    </location>
</feature>
<proteinExistence type="predicted"/>
<dbReference type="SUPFAM" id="SSF81321">
    <property type="entry name" value="Family A G protein-coupled receptor-like"/>
    <property type="match status" value="1"/>
</dbReference>
<organism evidence="6 7">
    <name type="scientific">Globodera rostochiensis</name>
    <name type="common">Golden nematode worm</name>
    <name type="synonym">Heterodera rostochiensis</name>
    <dbReference type="NCBI Taxonomy" id="31243"/>
    <lineage>
        <taxon>Eukaryota</taxon>
        <taxon>Metazoa</taxon>
        <taxon>Ecdysozoa</taxon>
        <taxon>Nematoda</taxon>
        <taxon>Chromadorea</taxon>
        <taxon>Rhabditida</taxon>
        <taxon>Tylenchina</taxon>
        <taxon>Tylenchomorpha</taxon>
        <taxon>Tylenchoidea</taxon>
        <taxon>Heteroderidae</taxon>
        <taxon>Heteroderinae</taxon>
        <taxon>Globodera</taxon>
    </lineage>
</organism>
<feature type="transmembrane region" description="Helical" evidence="5">
    <location>
        <begin position="190"/>
        <end position="215"/>
    </location>
</feature>
<accession>A0A914H7R8</accession>
<dbReference type="InterPro" id="IPR019424">
    <property type="entry name" value="7TM_GPCR_Srsx"/>
</dbReference>
<sequence length="335" mass="36910">MPSADFDVPENLFYNDLQLQNGGKHSATLILSAVLLNCVGIPGFLMNLSVVYVTIKNRTLHGSANFLLALTSLFEMGHEAGHLLFLWLALSGQNFIPYGLCVRIMALSLFCIGGIFASMLCTGVDRILCVLQPNVHGRLNLGIYLTVHCLFCLALGSYILMSLWNCANLYPSYPVTGYLSDLIIGQCAPIYTYSSLVTNLATILLYILVGLSIWCKSTFSQFRLFRSLVVIIVANIGGYLYVSIMHGFVLPNMQLSNLNYWYINIFDGILLNISSACNAFVLFCLSKDYRAAYQKEFGCLSQMLCLGAHNPPRATVTWAVTVKPAATRTCPNVTA</sequence>
<dbReference type="WBParaSite" id="Gr19_v10_g14803.t1">
    <property type="protein sequence ID" value="Gr19_v10_g14803.t1"/>
    <property type="gene ID" value="Gr19_v10_g14803"/>
</dbReference>
<feature type="transmembrane region" description="Helical" evidence="5">
    <location>
        <begin position="29"/>
        <end position="55"/>
    </location>
</feature>
<evidence type="ECO:0000313" key="8">
    <source>
        <dbReference type="WBParaSite" id="Gr19_v10_g4558.t1"/>
    </source>
</evidence>
<evidence type="ECO:0000256" key="1">
    <source>
        <dbReference type="ARBA" id="ARBA00004370"/>
    </source>
</evidence>
<keyword evidence="6" id="KW-1185">Reference proteome</keyword>
<feature type="transmembrane region" description="Helical" evidence="5">
    <location>
        <begin position="227"/>
        <end position="249"/>
    </location>
</feature>
<keyword evidence="2 5" id="KW-0812">Transmembrane</keyword>
<dbReference type="SMART" id="SM01381">
    <property type="entry name" value="7TM_GPCR_Srsx"/>
    <property type="match status" value="1"/>
</dbReference>
<reference evidence="7 8" key="1">
    <citation type="submission" date="2022-11" db="UniProtKB">
        <authorList>
            <consortium name="WormBaseParasite"/>
        </authorList>
    </citation>
    <scope>IDENTIFICATION</scope>
</reference>
<dbReference type="InterPro" id="IPR047130">
    <property type="entry name" value="7TM_GPCR_Srsx_nematod"/>
</dbReference>
<evidence type="ECO:0000256" key="3">
    <source>
        <dbReference type="ARBA" id="ARBA00022989"/>
    </source>
</evidence>
<keyword evidence="4 5" id="KW-0472">Membrane</keyword>
<dbReference type="AlphaFoldDB" id="A0A914H7R8"/>
<protein>
    <submittedName>
        <fullName evidence="7 8">G-protein coupled receptors family 1 profile domain-containing protein</fullName>
    </submittedName>
</protein>
<dbReference type="Pfam" id="PF10320">
    <property type="entry name" value="7TM_GPCR_Srsx"/>
    <property type="match status" value="1"/>
</dbReference>
<dbReference type="Proteomes" id="UP000887572">
    <property type="component" value="Unplaced"/>
</dbReference>
<evidence type="ECO:0000313" key="6">
    <source>
        <dbReference type="Proteomes" id="UP000887572"/>
    </source>
</evidence>
<feature type="transmembrane region" description="Helical" evidence="5">
    <location>
        <begin position="141"/>
        <end position="164"/>
    </location>
</feature>
<comment type="subcellular location">
    <subcellularLocation>
        <location evidence="1">Membrane</location>
    </subcellularLocation>
</comment>
<evidence type="ECO:0000256" key="5">
    <source>
        <dbReference type="SAM" id="Phobius"/>
    </source>
</evidence>
<dbReference type="GO" id="GO:0004930">
    <property type="term" value="F:G protein-coupled receptor activity"/>
    <property type="evidence" value="ECO:0007669"/>
    <property type="project" value="InterPro"/>
</dbReference>
<evidence type="ECO:0000313" key="7">
    <source>
        <dbReference type="WBParaSite" id="Gr19_v10_g14803.t1"/>
    </source>
</evidence>
<evidence type="ECO:0000256" key="2">
    <source>
        <dbReference type="ARBA" id="ARBA00022692"/>
    </source>
</evidence>
<feature type="transmembrane region" description="Helical" evidence="5">
    <location>
        <begin position="67"/>
        <end position="89"/>
    </location>
</feature>
<dbReference type="GO" id="GO:0016020">
    <property type="term" value="C:membrane"/>
    <property type="evidence" value="ECO:0007669"/>
    <property type="project" value="UniProtKB-SubCell"/>
</dbReference>
<dbReference type="InterPro" id="IPR000276">
    <property type="entry name" value="GPCR_Rhodpsn"/>
</dbReference>
<dbReference type="WBParaSite" id="Gr19_v10_g4558.t1">
    <property type="protein sequence ID" value="Gr19_v10_g4558.t1"/>
    <property type="gene ID" value="Gr19_v10_g4558"/>
</dbReference>
<evidence type="ECO:0000256" key="4">
    <source>
        <dbReference type="ARBA" id="ARBA00023136"/>
    </source>
</evidence>
<name>A0A914H7R8_GLORO</name>
<keyword evidence="3 5" id="KW-1133">Transmembrane helix</keyword>
<feature type="transmembrane region" description="Helical" evidence="5">
    <location>
        <begin position="95"/>
        <end position="120"/>
    </location>
</feature>
<dbReference type="Gene3D" id="1.20.1070.10">
    <property type="entry name" value="Rhodopsin 7-helix transmembrane proteins"/>
    <property type="match status" value="1"/>
</dbReference>
<dbReference type="PANTHER" id="PTHR23360:SF5">
    <property type="entry name" value="G-PROTEIN COUPLED RECEPTORS FAMILY 1 PROFILE DOMAIN-CONTAINING PROTEIN"/>
    <property type="match status" value="1"/>
</dbReference>
<dbReference type="PANTHER" id="PTHR23360">
    <property type="entry name" value="G-PROTEIN COUPLED RECEPTORS FAMILY 1 PROFILE DOMAIN-CONTAINING PROTEIN-RELATED"/>
    <property type="match status" value="1"/>
</dbReference>